<gene>
    <name evidence="4" type="ORF">URODEC1_LOCUS118629</name>
</gene>
<accession>A0ABC9GU84</accession>
<reference evidence="4 5" key="1">
    <citation type="submission" date="2024-10" db="EMBL/GenBank/DDBJ databases">
        <authorList>
            <person name="Ryan C."/>
        </authorList>
    </citation>
    <scope>NUCLEOTIDE SEQUENCE [LARGE SCALE GENOMIC DNA]</scope>
</reference>
<evidence type="ECO:0000313" key="4">
    <source>
        <dbReference type="EMBL" id="CAM0144791.1"/>
    </source>
</evidence>
<dbReference type="InterPro" id="IPR045168">
    <property type="entry name" value="YTH_prot"/>
</dbReference>
<dbReference type="Pfam" id="PF04146">
    <property type="entry name" value="YTH"/>
    <property type="match status" value="1"/>
</dbReference>
<dbReference type="Gene3D" id="3.10.590.10">
    <property type="entry name" value="ph1033 like domains"/>
    <property type="match status" value="1"/>
</dbReference>
<dbReference type="EMBL" id="CAXIPR030000087">
    <property type="protein sequence ID" value="CAM0144791.1"/>
    <property type="molecule type" value="Genomic_DNA"/>
</dbReference>
<evidence type="ECO:0000256" key="2">
    <source>
        <dbReference type="SAM" id="MobiDB-lite"/>
    </source>
</evidence>
<organism evidence="4 5">
    <name type="scientific">Urochloa decumbens</name>
    <dbReference type="NCBI Taxonomy" id="240449"/>
    <lineage>
        <taxon>Eukaryota</taxon>
        <taxon>Viridiplantae</taxon>
        <taxon>Streptophyta</taxon>
        <taxon>Embryophyta</taxon>
        <taxon>Tracheophyta</taxon>
        <taxon>Spermatophyta</taxon>
        <taxon>Magnoliopsida</taxon>
        <taxon>Liliopsida</taxon>
        <taxon>Poales</taxon>
        <taxon>Poaceae</taxon>
        <taxon>PACMAD clade</taxon>
        <taxon>Panicoideae</taxon>
        <taxon>Panicodae</taxon>
        <taxon>Paniceae</taxon>
        <taxon>Melinidinae</taxon>
        <taxon>Urochloa</taxon>
    </lineage>
</organism>
<name>A0ABC9GU84_9POAL</name>
<dbReference type="CDD" id="cd21134">
    <property type="entry name" value="YTH"/>
    <property type="match status" value="1"/>
</dbReference>
<protein>
    <recommendedName>
        <fullName evidence="1">YTH domain-containing family protein</fullName>
    </recommendedName>
</protein>
<dbReference type="PANTHER" id="PTHR12357:SF92">
    <property type="entry name" value="YTH DOMAIN-CONTAINING FAMILY PROTEIN"/>
    <property type="match status" value="1"/>
</dbReference>
<dbReference type="GO" id="GO:0003729">
    <property type="term" value="F:mRNA binding"/>
    <property type="evidence" value="ECO:0007669"/>
    <property type="project" value="UniProtKB-UniRule"/>
</dbReference>
<dbReference type="GO" id="GO:1990247">
    <property type="term" value="F:N6-methyladenosine-containing RNA reader activity"/>
    <property type="evidence" value="ECO:0007669"/>
    <property type="project" value="UniProtKB-UniRule"/>
</dbReference>
<comment type="caution">
    <text evidence="4">The sequence shown here is derived from an EMBL/GenBank/DDBJ whole genome shotgun (WGS) entry which is preliminary data.</text>
</comment>
<evidence type="ECO:0000256" key="1">
    <source>
        <dbReference type="RuleBase" id="RU369095"/>
    </source>
</evidence>
<dbReference type="PROSITE" id="PS50882">
    <property type="entry name" value="YTH"/>
    <property type="match status" value="1"/>
</dbReference>
<comment type="function">
    <text evidence="1">Specifically recognizes and binds N6-methyladenosine (m6A)-containing RNAs, and regulates mRNA stability. M6A is a modification present at internal sites of mRNAs and some non-coding RNAs and plays a role in mRNA stability and processing.</text>
</comment>
<evidence type="ECO:0000313" key="5">
    <source>
        <dbReference type="Proteomes" id="UP001497457"/>
    </source>
</evidence>
<comment type="similarity">
    <text evidence="1">Belongs to the YTHDF family.</text>
</comment>
<feature type="region of interest" description="Disordered" evidence="2">
    <location>
        <begin position="524"/>
        <end position="547"/>
    </location>
</feature>
<dbReference type="Proteomes" id="UP001497457">
    <property type="component" value="Unassembled WGS sequence"/>
</dbReference>
<keyword evidence="1" id="KW-0694">RNA-binding</keyword>
<keyword evidence="5" id="KW-1185">Reference proteome</keyword>
<proteinExistence type="inferred from homology"/>
<feature type="domain" description="YTH" evidence="3">
    <location>
        <begin position="271"/>
        <end position="406"/>
    </location>
</feature>
<dbReference type="AlphaFoldDB" id="A0ABC9GU84"/>
<dbReference type="PANTHER" id="PTHR12357">
    <property type="entry name" value="YTH YT521-B HOMOLOGY DOMAIN-CONTAINING"/>
    <property type="match status" value="1"/>
</dbReference>
<sequence length="568" mass="63031">MDDLVEHHDLIFGEEFCFPASTTCYSPFYGMCVPGQLYQHQTISACKDGAPNYMGHQAQGIPCVYYVVNEYGIAHSPHGPHALPPCAIGDDKTAQSLTNRNGLFVPGGIQQTVAVASESGVAWNQYAQQATISSMDFHGHTFLPKEQPHRPAPWKRQISGGAMVPARLPHAQQASQRSPQVAIPSVRTSVLTNLSYNTEVPGVGSDHCKTLSSERSQTYARTGSYSNRRLSSEIIVKSYTSRLHVDNPEGNIVIRTDEYNRDDFQLNYSSAKFFVIKPINEADVHKSIKYGVWSTSSTGNDKLDSAFREAQMIAASSSTLCPVFLFFSVNGSNHFCGVAEMVGPVNIQKDMDFWSKNIGIGSFPVKWRIIKDIPSMMLQNNGDKPVTSKEPQEIDRVHGNIMLQLFKFTRAEKCLLDRFKIHDEEEFTNLQRRPKLRRGAQHFVHSRPAKTTPKSVLIYRPIKKMGNLNSELQNLDLDGHEGQTSTMKPALEGEQQYCRKVKITPGGEIHSGVDCVSTKPSVELTNEGQKVPGKLCPSTNSESRETQPTHLAPFISIGSMWVPLATSD</sequence>
<evidence type="ECO:0000259" key="3">
    <source>
        <dbReference type="PROSITE" id="PS50882"/>
    </source>
</evidence>
<dbReference type="InterPro" id="IPR007275">
    <property type="entry name" value="YTH_domain"/>
</dbReference>